<dbReference type="Proteomes" id="UP000286931">
    <property type="component" value="Unassembled WGS sequence"/>
</dbReference>
<dbReference type="OrthoDB" id="465378at2"/>
<protein>
    <recommendedName>
        <fullName evidence="3">Proteasome subunit beta</fullName>
    </recommendedName>
</protein>
<organism evidence="1 2">
    <name type="scientific">Embleya hyalina</name>
    <dbReference type="NCBI Taxonomy" id="516124"/>
    <lineage>
        <taxon>Bacteria</taxon>
        <taxon>Bacillati</taxon>
        <taxon>Actinomycetota</taxon>
        <taxon>Actinomycetes</taxon>
        <taxon>Kitasatosporales</taxon>
        <taxon>Streptomycetaceae</taxon>
        <taxon>Embleya</taxon>
    </lineage>
</organism>
<dbReference type="RefSeq" id="WP_126643452.1">
    <property type="nucleotide sequence ID" value="NZ_BIFH01000054.1"/>
</dbReference>
<dbReference type="SUPFAM" id="SSF56235">
    <property type="entry name" value="N-terminal nucleophile aminohydrolases (Ntn hydrolases)"/>
    <property type="match status" value="1"/>
</dbReference>
<dbReference type="EMBL" id="BIFH01000054">
    <property type="protein sequence ID" value="GCE01879.1"/>
    <property type="molecule type" value="Genomic_DNA"/>
</dbReference>
<keyword evidence="2" id="KW-1185">Reference proteome</keyword>
<gene>
    <name evidence="1" type="ORF">EHYA_09653</name>
</gene>
<evidence type="ECO:0008006" key="3">
    <source>
        <dbReference type="Google" id="ProtNLM"/>
    </source>
</evidence>
<reference evidence="1 2" key="1">
    <citation type="submission" date="2018-12" db="EMBL/GenBank/DDBJ databases">
        <title>Draft genome sequence of Embleya hyalina NBRC 13850T.</title>
        <authorList>
            <person name="Komaki H."/>
            <person name="Hosoyama A."/>
            <person name="Kimura A."/>
            <person name="Ichikawa N."/>
            <person name="Tamura T."/>
        </authorList>
    </citation>
    <scope>NUCLEOTIDE SEQUENCE [LARGE SCALE GENOMIC DNA]</scope>
    <source>
        <strain evidence="1 2">NBRC 13850</strain>
    </source>
</reference>
<dbReference type="InterPro" id="IPR029055">
    <property type="entry name" value="Ntn_hydrolases_N"/>
</dbReference>
<evidence type="ECO:0000313" key="1">
    <source>
        <dbReference type="EMBL" id="GCE01879.1"/>
    </source>
</evidence>
<proteinExistence type="predicted"/>
<evidence type="ECO:0000313" key="2">
    <source>
        <dbReference type="Proteomes" id="UP000286931"/>
    </source>
</evidence>
<comment type="caution">
    <text evidence="1">The sequence shown here is derived from an EMBL/GenBank/DDBJ whole genome shotgun (WGS) entry which is preliminary data.</text>
</comment>
<accession>A0A401Z4V5</accession>
<name>A0A401Z4V5_9ACTN</name>
<sequence>MSVVAGKIIDESIVVAADSQVTWGQAKTEGTKLYKIGENLIFGGAGLLRDINLMRLFLDTHTPASAEERDVLEFYAEFVEWGKRKLSSFEPKSEFLFAFDGKLFETGSDFDVFYYDYGAIGSGWEYARAALHLGHTPTQAVGVACDLTIFCMPPVTEFRIPRHPQQSTGREHEAI</sequence>
<dbReference type="AlphaFoldDB" id="A0A401Z4V5"/>
<dbReference type="Gene3D" id="3.60.20.10">
    <property type="entry name" value="Glutamine Phosphoribosylpyrophosphate, subunit 1, domain 1"/>
    <property type="match status" value="1"/>
</dbReference>